<dbReference type="SUPFAM" id="SSF102114">
    <property type="entry name" value="Radical SAM enzymes"/>
    <property type="match status" value="1"/>
</dbReference>
<comment type="caution">
    <text evidence="2">The sequence shown here is derived from an EMBL/GenBank/DDBJ whole genome shotgun (WGS) entry which is preliminary data.</text>
</comment>
<dbReference type="InterPro" id="IPR041489">
    <property type="entry name" value="PDZ_6"/>
</dbReference>
<evidence type="ECO:0000259" key="1">
    <source>
        <dbReference type="PROSITE" id="PS50106"/>
    </source>
</evidence>
<accession>A0A7V5LJT3</accession>
<reference evidence="2" key="1">
    <citation type="journal article" date="2020" name="mSystems">
        <title>Genome- and Community-Level Interaction Insights into Carbon Utilization and Element Cycling Functions of Hydrothermarchaeota in Hydrothermal Sediment.</title>
        <authorList>
            <person name="Zhou Z."/>
            <person name="Liu Y."/>
            <person name="Xu W."/>
            <person name="Pan J."/>
            <person name="Luo Z.H."/>
            <person name="Li M."/>
        </authorList>
    </citation>
    <scope>NUCLEOTIDE SEQUENCE [LARGE SCALE GENOMIC DNA]</scope>
    <source>
        <strain evidence="2">HyVt-76</strain>
    </source>
</reference>
<evidence type="ECO:0000313" key="2">
    <source>
        <dbReference type="EMBL" id="HHE55841.1"/>
    </source>
</evidence>
<dbReference type="AlphaFoldDB" id="A0A7V5LJT3"/>
<protein>
    <submittedName>
        <fullName evidence="2">DUF512 domain-containing protein</fullName>
    </submittedName>
</protein>
<dbReference type="InterPro" id="IPR036034">
    <property type="entry name" value="PDZ_sf"/>
</dbReference>
<dbReference type="InterPro" id="IPR045375">
    <property type="entry name" value="Put_radical_SAM-like_N"/>
</dbReference>
<dbReference type="Pfam" id="PF17820">
    <property type="entry name" value="PDZ_6"/>
    <property type="match status" value="1"/>
</dbReference>
<gene>
    <name evidence="2" type="ORF">ENL21_08670</name>
</gene>
<dbReference type="Proteomes" id="UP000886111">
    <property type="component" value="Unassembled WGS sequence"/>
</dbReference>
<dbReference type="InterPro" id="IPR007549">
    <property type="entry name" value="DUF512"/>
</dbReference>
<dbReference type="Gene3D" id="3.20.20.70">
    <property type="entry name" value="Aldolase class I"/>
    <property type="match status" value="1"/>
</dbReference>
<dbReference type="Pfam" id="PF04459">
    <property type="entry name" value="DUF512"/>
    <property type="match status" value="1"/>
</dbReference>
<dbReference type="InterPro" id="IPR058240">
    <property type="entry name" value="rSAM_sf"/>
</dbReference>
<dbReference type="InterPro" id="IPR013785">
    <property type="entry name" value="Aldolase_TIM"/>
</dbReference>
<dbReference type="EMBL" id="DRTD01000641">
    <property type="protein sequence ID" value="HHE55841.1"/>
    <property type="molecule type" value="Genomic_DNA"/>
</dbReference>
<dbReference type="SUPFAM" id="SSF50156">
    <property type="entry name" value="PDZ domain-like"/>
    <property type="match status" value="1"/>
</dbReference>
<dbReference type="Pfam" id="PF19238">
    <property type="entry name" value="Radical_SAM_2"/>
    <property type="match status" value="1"/>
</dbReference>
<dbReference type="Gene3D" id="2.30.42.10">
    <property type="match status" value="1"/>
</dbReference>
<proteinExistence type="predicted"/>
<name>A0A7V5LJT3_CALAY</name>
<dbReference type="InterPro" id="IPR001478">
    <property type="entry name" value="PDZ"/>
</dbReference>
<feature type="domain" description="PDZ" evidence="1">
    <location>
        <begin position="1"/>
        <end position="66"/>
    </location>
</feature>
<dbReference type="PROSITE" id="PS50106">
    <property type="entry name" value="PDZ"/>
    <property type="match status" value="1"/>
</dbReference>
<organism evidence="2">
    <name type="scientific">Caldithrix abyssi</name>
    <dbReference type="NCBI Taxonomy" id="187145"/>
    <lineage>
        <taxon>Bacteria</taxon>
        <taxon>Pseudomonadati</taxon>
        <taxon>Calditrichota</taxon>
        <taxon>Calditrichia</taxon>
        <taxon>Calditrichales</taxon>
        <taxon>Calditrichaceae</taxon>
        <taxon>Caldithrix</taxon>
    </lineage>
</organism>
<sequence length="438" mass="51222">MVKIIDIMPGSIAEELGIEKGDQIVTINGHEINDRLDYRFYQAEEQLEMLIQKANETIVFEIEKDADEDLGLELEDMKLMSCGNNCIFCFVYQNPKGMRKALYFKDEDYRYSFLYGHYVTMTTLKQKDLERIIEQRLSPLYISVHATEPEVRKFLLGIKREDHLLEKIDYLTRNGIELHAQIVLVPEVNDGPVFDRTVQDLKAYYPGVKSVAVVPVGLTRHRNHLVPLRIHTQQELQQEIEHVDQIRQQLRRELGVNFVYLSDEFFIKSGRPIPEADYYDEFYQIENGVGEFRNMMDRFKAIQKHFPKKLNQPLKLSWVTGKLAYQNLFEHIVKPLNQIENLQIQLIPVVNRFYGPTIEVSGLLVAEDIYQQVKDRPLGDAIFLPPRVLNEDRLFLDDWTVEDLEQKVGVKCHVYQEDIEEIIDVIDYFAHETVVKGA</sequence>